<protein>
    <recommendedName>
        <fullName evidence="1">N-acetyltransferase domain-containing protein</fullName>
    </recommendedName>
</protein>
<dbReference type="InterPro" id="IPR052523">
    <property type="entry name" value="Trichothecene_AcTrans"/>
</dbReference>
<dbReference type="EMBL" id="JBFXLQ010000007">
    <property type="protein sequence ID" value="KAL2870170.1"/>
    <property type="molecule type" value="Genomic_DNA"/>
</dbReference>
<dbReference type="Proteomes" id="UP001610432">
    <property type="component" value="Unassembled WGS sequence"/>
</dbReference>
<dbReference type="InterPro" id="IPR000182">
    <property type="entry name" value="GNAT_dom"/>
</dbReference>
<dbReference type="RefSeq" id="XP_070889149.1">
    <property type="nucleotide sequence ID" value="XM_071027104.1"/>
</dbReference>
<dbReference type="PROSITE" id="PS51186">
    <property type="entry name" value="GNAT"/>
    <property type="match status" value="1"/>
</dbReference>
<dbReference type="CDD" id="cd04301">
    <property type="entry name" value="NAT_SF"/>
    <property type="match status" value="1"/>
</dbReference>
<dbReference type="PANTHER" id="PTHR42791">
    <property type="entry name" value="GNAT FAMILY ACETYLTRANSFERASE"/>
    <property type="match status" value="1"/>
</dbReference>
<organism evidence="2 3">
    <name type="scientific">Aspergillus lucknowensis</name>
    <dbReference type="NCBI Taxonomy" id="176173"/>
    <lineage>
        <taxon>Eukaryota</taxon>
        <taxon>Fungi</taxon>
        <taxon>Dikarya</taxon>
        <taxon>Ascomycota</taxon>
        <taxon>Pezizomycotina</taxon>
        <taxon>Eurotiomycetes</taxon>
        <taxon>Eurotiomycetidae</taxon>
        <taxon>Eurotiales</taxon>
        <taxon>Aspergillaceae</taxon>
        <taxon>Aspergillus</taxon>
        <taxon>Aspergillus subgen. Nidulantes</taxon>
    </lineage>
</organism>
<dbReference type="InterPro" id="IPR016181">
    <property type="entry name" value="Acyl_CoA_acyltransferase"/>
</dbReference>
<sequence length="264" mass="28643">MADTPLPQEKPNKSTVRVEPITKAEDLAAFFDITAATFGRQTNDGIWLASNPGWDTSAGRERAVARLVRQWSSSASSTDRNGELNKIYLKATVPRGGGGGGGEDIAGVAIWIQASMVEGYGERPSSTGHDDADDADDVLYPGNPAEERYVRQLEASLHRRRLEVLREIASTSSPSPAVMVLGLCVVHPAFQGQGIATRLVEWGLGEARRRGGLEAVTEASSMGRHVYAKLGFWQEGGEIEYLVDEEFRGRDLPSNVFMRTGRPG</sequence>
<evidence type="ECO:0000259" key="1">
    <source>
        <dbReference type="PROSITE" id="PS51186"/>
    </source>
</evidence>
<proteinExistence type="predicted"/>
<accession>A0ABR4M035</accession>
<dbReference type="Pfam" id="PF00583">
    <property type="entry name" value="Acetyltransf_1"/>
    <property type="match status" value="1"/>
</dbReference>
<dbReference type="Gene3D" id="3.40.630.30">
    <property type="match status" value="1"/>
</dbReference>
<evidence type="ECO:0000313" key="3">
    <source>
        <dbReference type="Proteomes" id="UP001610432"/>
    </source>
</evidence>
<dbReference type="SUPFAM" id="SSF55729">
    <property type="entry name" value="Acyl-CoA N-acyltransferases (Nat)"/>
    <property type="match status" value="1"/>
</dbReference>
<evidence type="ECO:0000313" key="2">
    <source>
        <dbReference type="EMBL" id="KAL2870170.1"/>
    </source>
</evidence>
<comment type="caution">
    <text evidence="2">The sequence shown here is derived from an EMBL/GenBank/DDBJ whole genome shotgun (WGS) entry which is preliminary data.</text>
</comment>
<reference evidence="2 3" key="1">
    <citation type="submission" date="2024-07" db="EMBL/GenBank/DDBJ databases">
        <title>Section-level genome sequencing and comparative genomics of Aspergillus sections Usti and Cavernicolus.</title>
        <authorList>
            <consortium name="Lawrence Berkeley National Laboratory"/>
            <person name="Nybo J.L."/>
            <person name="Vesth T.C."/>
            <person name="Theobald S."/>
            <person name="Frisvad J.C."/>
            <person name="Larsen T.O."/>
            <person name="Kjaerboelling I."/>
            <person name="Rothschild-Mancinelli K."/>
            <person name="Lyhne E.K."/>
            <person name="Kogle M.E."/>
            <person name="Barry K."/>
            <person name="Clum A."/>
            <person name="Na H."/>
            <person name="Ledsgaard L."/>
            <person name="Lin J."/>
            <person name="Lipzen A."/>
            <person name="Kuo A."/>
            <person name="Riley R."/>
            <person name="Mondo S."/>
            <person name="Labutti K."/>
            <person name="Haridas S."/>
            <person name="Pangalinan J."/>
            <person name="Salamov A.A."/>
            <person name="Simmons B.A."/>
            <person name="Magnuson J.K."/>
            <person name="Chen J."/>
            <person name="Drula E."/>
            <person name="Henrissat B."/>
            <person name="Wiebenga A."/>
            <person name="Lubbers R.J."/>
            <person name="Gomes A.C."/>
            <person name="Macurrencykelacurrency M.R."/>
            <person name="Stajich J."/>
            <person name="Grigoriev I.V."/>
            <person name="Mortensen U.H."/>
            <person name="De Vries R.P."/>
            <person name="Baker S.E."/>
            <person name="Andersen M.R."/>
        </authorList>
    </citation>
    <scope>NUCLEOTIDE SEQUENCE [LARGE SCALE GENOMIC DNA]</scope>
    <source>
        <strain evidence="2 3">CBS 449.75</strain>
    </source>
</reference>
<gene>
    <name evidence="2" type="ORF">BJX67DRAFT_308634</name>
</gene>
<dbReference type="GeneID" id="98142176"/>
<dbReference type="PANTHER" id="PTHR42791:SF14">
    <property type="entry name" value="N-ACETYLTRANSFERASE DOMAIN-CONTAINING PROTEIN"/>
    <property type="match status" value="1"/>
</dbReference>
<name>A0ABR4M035_9EURO</name>
<feature type="domain" description="N-acetyltransferase" evidence="1">
    <location>
        <begin position="120"/>
        <end position="263"/>
    </location>
</feature>
<keyword evidence="3" id="KW-1185">Reference proteome</keyword>